<dbReference type="EMBL" id="JAFEUP010000007">
    <property type="protein sequence ID" value="MBM7063339.1"/>
    <property type="molecule type" value="Genomic_DNA"/>
</dbReference>
<protein>
    <submittedName>
        <fullName evidence="3">Fatty acid desaturase</fullName>
    </submittedName>
</protein>
<sequence length="338" mass="38073">MKLPALPKLRHPDGLLPTALALAYILGAYAGGFALLVHASWWSWPLGVLLLGHGLVIAAYLIHDCTHQAVFFEREWNARLGNLLSVLVGGCYGAYDGLRLKHMRHHVDRADVVAFDYRAMLLARPWLLRLVQALEWAYVPAVEMFMHGLVIFSPFFVEAYRARRRRVLTWLVLRGSALLLLACFAWPALLGYIVAYMLFLNVLRTLDMHQHTYEVVVGLDAEPGERPSYAYEQRNTFSNPFGHSPLLNLLVLNFGYHNAHHEKPVTPWYRLPQLHRELYGADPAEEPVLPARQFLANMHRNRVTRVLNADHGDATVGQPVAAGPGFVGVYGVSFLTAL</sequence>
<dbReference type="InterPro" id="IPR005804">
    <property type="entry name" value="FA_desaturase_dom"/>
</dbReference>
<feature type="transmembrane region" description="Helical" evidence="1">
    <location>
        <begin position="178"/>
        <end position="199"/>
    </location>
</feature>
<dbReference type="PANTHER" id="PTHR12879">
    <property type="entry name" value="SPHINGOLIPID DELTA 4 DESATURASE/C-4 HYDROXYLASE PROTEIN DES2"/>
    <property type="match status" value="1"/>
</dbReference>
<evidence type="ECO:0000313" key="4">
    <source>
        <dbReference type="Proteomes" id="UP000717995"/>
    </source>
</evidence>
<feature type="transmembrane region" description="Helical" evidence="1">
    <location>
        <begin position="15"/>
        <end position="36"/>
    </location>
</feature>
<organism evidence="3 4">
    <name type="scientific">Zestomonas insulae</name>
    <dbReference type="NCBI Taxonomy" id="2809017"/>
    <lineage>
        <taxon>Bacteria</taxon>
        <taxon>Pseudomonadati</taxon>
        <taxon>Pseudomonadota</taxon>
        <taxon>Gammaproteobacteria</taxon>
        <taxon>Pseudomonadales</taxon>
        <taxon>Pseudomonadaceae</taxon>
        <taxon>Zestomonas</taxon>
    </lineage>
</organism>
<evidence type="ECO:0000259" key="2">
    <source>
        <dbReference type="Pfam" id="PF00487"/>
    </source>
</evidence>
<keyword evidence="1" id="KW-0812">Transmembrane</keyword>
<evidence type="ECO:0000313" key="3">
    <source>
        <dbReference type="EMBL" id="MBM7063339.1"/>
    </source>
</evidence>
<dbReference type="RefSeq" id="WP_205350532.1">
    <property type="nucleotide sequence ID" value="NZ_JAFEUP010000007.1"/>
</dbReference>
<dbReference type="Proteomes" id="UP000717995">
    <property type="component" value="Unassembled WGS sequence"/>
</dbReference>
<dbReference type="PANTHER" id="PTHR12879:SF8">
    <property type="entry name" value="SPHINGOLIPID DELTA(4)-DESATURASE DES1"/>
    <property type="match status" value="1"/>
</dbReference>
<keyword evidence="1" id="KW-0472">Membrane</keyword>
<gene>
    <name evidence="3" type="ORF">JQX08_21685</name>
</gene>
<feature type="domain" description="Fatty acid desaturase" evidence="2">
    <location>
        <begin position="40"/>
        <end position="284"/>
    </location>
</feature>
<reference evidence="3 4" key="1">
    <citation type="submission" date="2021-02" db="EMBL/GenBank/DDBJ databases">
        <authorList>
            <person name="Lee D.-H."/>
        </authorList>
    </citation>
    <scope>NUCLEOTIDE SEQUENCE [LARGE SCALE GENOMIC DNA]</scope>
    <source>
        <strain evidence="3 4">UL073</strain>
    </source>
</reference>
<feature type="transmembrane region" description="Helical" evidence="1">
    <location>
        <begin position="42"/>
        <end position="64"/>
    </location>
</feature>
<proteinExistence type="predicted"/>
<feature type="transmembrane region" description="Helical" evidence="1">
    <location>
        <begin position="136"/>
        <end position="157"/>
    </location>
</feature>
<accession>A0ABS2IJX7</accession>
<keyword evidence="1" id="KW-1133">Transmembrane helix</keyword>
<name>A0ABS2IJX7_9GAMM</name>
<keyword evidence="4" id="KW-1185">Reference proteome</keyword>
<comment type="caution">
    <text evidence="3">The sequence shown here is derived from an EMBL/GenBank/DDBJ whole genome shotgun (WGS) entry which is preliminary data.</text>
</comment>
<dbReference type="Pfam" id="PF00487">
    <property type="entry name" value="FA_desaturase"/>
    <property type="match status" value="1"/>
</dbReference>
<evidence type="ECO:0000256" key="1">
    <source>
        <dbReference type="SAM" id="Phobius"/>
    </source>
</evidence>